<organism evidence="1 2">
    <name type="scientific">Methylobacterium terricola</name>
    <dbReference type="NCBI Taxonomy" id="2583531"/>
    <lineage>
        <taxon>Bacteria</taxon>
        <taxon>Pseudomonadati</taxon>
        <taxon>Pseudomonadota</taxon>
        <taxon>Alphaproteobacteria</taxon>
        <taxon>Hyphomicrobiales</taxon>
        <taxon>Methylobacteriaceae</taxon>
        <taxon>Methylobacterium</taxon>
    </lineage>
</organism>
<comment type="caution">
    <text evidence="1">The sequence shown here is derived from an EMBL/GenBank/DDBJ whole genome shotgun (WGS) entry which is preliminary data.</text>
</comment>
<sequence length="168" mass="18684">MTETLRDAMREALTRQHFPWRKTMIIAPGSESRSRPGMVAPDGRTDIPVYLTRVFARSGEHDPHAVIECKRVAEGDASLAREYVVEGIDRFRNGKYSENHARGFMVGYVLKGPPDAVVEGINRYLIGRSRTAELLAAPGDLDIVGWASEHVRTSPRAPILLHHAMLAV</sequence>
<reference evidence="1 2" key="1">
    <citation type="submission" date="2019-06" db="EMBL/GenBank/DDBJ databases">
        <title>Genome of Methylobacterium sp. 17Sr1-39.</title>
        <authorList>
            <person name="Seo T."/>
        </authorList>
    </citation>
    <scope>NUCLEOTIDE SEQUENCE [LARGE SCALE GENOMIC DNA]</scope>
    <source>
        <strain evidence="1 2">17Sr1-39</strain>
    </source>
</reference>
<dbReference type="Proteomes" id="UP000305267">
    <property type="component" value="Unassembled WGS sequence"/>
</dbReference>
<dbReference type="AlphaFoldDB" id="A0A5C4LAV7"/>
<dbReference type="EMBL" id="VDDA01000021">
    <property type="protein sequence ID" value="TNC08822.1"/>
    <property type="molecule type" value="Genomic_DNA"/>
</dbReference>
<proteinExistence type="predicted"/>
<accession>A0A5C4LAV7</accession>
<name>A0A5C4LAV7_9HYPH</name>
<dbReference type="OrthoDB" id="8446478at2"/>
<gene>
    <name evidence="1" type="ORF">FF100_28540</name>
</gene>
<keyword evidence="2" id="KW-1185">Reference proteome</keyword>
<protein>
    <submittedName>
        <fullName evidence="1">Uncharacterized protein</fullName>
    </submittedName>
</protein>
<evidence type="ECO:0000313" key="1">
    <source>
        <dbReference type="EMBL" id="TNC08822.1"/>
    </source>
</evidence>
<evidence type="ECO:0000313" key="2">
    <source>
        <dbReference type="Proteomes" id="UP000305267"/>
    </source>
</evidence>